<evidence type="ECO:0000256" key="1">
    <source>
        <dbReference type="SAM" id="MobiDB-lite"/>
    </source>
</evidence>
<gene>
    <name evidence="3" type="ORF">BFS16_12090</name>
</gene>
<comment type="caution">
    <text evidence="3">The sequence shown here is derived from an EMBL/GenBank/DDBJ whole genome shotgun (WGS) entry which is preliminary data.</text>
</comment>
<feature type="compositionally biased region" description="Basic and acidic residues" evidence="1">
    <location>
        <begin position="18"/>
        <end position="34"/>
    </location>
</feature>
<evidence type="ECO:0000259" key="2">
    <source>
        <dbReference type="Pfam" id="PF22273"/>
    </source>
</evidence>
<name>A0A2K0XC87_9BACT</name>
<dbReference type="InterPro" id="IPR054231">
    <property type="entry name" value="DUF6956"/>
</dbReference>
<dbReference type="AlphaFoldDB" id="A0A2K0XC87"/>
<feature type="domain" description="DUF6956" evidence="2">
    <location>
        <begin position="72"/>
        <end position="142"/>
    </location>
</feature>
<accession>A0A2K0XC87</accession>
<feature type="region of interest" description="Disordered" evidence="1">
    <location>
        <begin position="18"/>
        <end position="56"/>
    </location>
</feature>
<sequence length="152" mass="17075">MIIFVYANKISKPIKTEKEMKKNKQTKSEVKAEEVQQATVEQPEVTSEEQKQVPQELANAEETIALPKYSSPTYKTGQLILSKDISLVDGDIEADAEVGRESLKNVVESFPTARFTRIAKTKAIVTAEEADYSLLTTWLTNYFKRGIMITAL</sequence>
<organism evidence="3 4">
    <name type="scientific">Hoylesella timonensis</name>
    <dbReference type="NCBI Taxonomy" id="386414"/>
    <lineage>
        <taxon>Bacteria</taxon>
        <taxon>Pseudomonadati</taxon>
        <taxon>Bacteroidota</taxon>
        <taxon>Bacteroidia</taxon>
        <taxon>Bacteroidales</taxon>
        <taxon>Prevotellaceae</taxon>
        <taxon>Hoylesella</taxon>
    </lineage>
</organism>
<dbReference type="EMBL" id="NBAX01000013">
    <property type="protein sequence ID" value="PNP92068.1"/>
    <property type="molecule type" value="Genomic_DNA"/>
</dbReference>
<proteinExistence type="predicted"/>
<dbReference type="Proteomes" id="UP000236634">
    <property type="component" value="Unassembled WGS sequence"/>
</dbReference>
<evidence type="ECO:0000313" key="4">
    <source>
        <dbReference type="Proteomes" id="UP000236634"/>
    </source>
</evidence>
<reference evidence="3 4" key="1">
    <citation type="submission" date="2017-03" db="EMBL/GenBank/DDBJ databases">
        <authorList>
            <person name="Afonso C.L."/>
            <person name="Miller P.J."/>
            <person name="Scott M.A."/>
            <person name="Spackman E."/>
            <person name="Goraichik I."/>
            <person name="Dimitrov K.M."/>
            <person name="Suarez D.L."/>
            <person name="Swayne D.E."/>
        </authorList>
    </citation>
    <scope>NUCLEOTIDE SEQUENCE [LARGE SCALE GENOMIC DNA]</scope>
    <source>
        <strain evidence="3 4">DNF00076</strain>
    </source>
</reference>
<protein>
    <recommendedName>
        <fullName evidence="2">DUF6956 domain-containing protein</fullName>
    </recommendedName>
</protein>
<dbReference type="Pfam" id="PF22273">
    <property type="entry name" value="DUF6956"/>
    <property type="match status" value="1"/>
</dbReference>
<evidence type="ECO:0000313" key="3">
    <source>
        <dbReference type="EMBL" id="PNP92068.1"/>
    </source>
</evidence>